<name>A0A1M2VBM5_TRAPU</name>
<keyword evidence="2" id="KW-1185">Reference proteome</keyword>
<protein>
    <submittedName>
        <fullName evidence="1">Uncharacterized protein</fullName>
    </submittedName>
</protein>
<sequence length="112" mass="11874">MAPISKNSLDSRLHVDIKHETYLRTYIGDIGCADGARGVGDDANIGGALRGLSKNVSALMDHDCPMESRGHATNLYEAQGLGQECRHGPALVDYSDDLGASPLPKGRRGNAL</sequence>
<evidence type="ECO:0000313" key="2">
    <source>
        <dbReference type="Proteomes" id="UP000184267"/>
    </source>
</evidence>
<dbReference type="Proteomes" id="UP000184267">
    <property type="component" value="Unassembled WGS sequence"/>
</dbReference>
<dbReference type="AlphaFoldDB" id="A0A1M2VBM5"/>
<gene>
    <name evidence="1" type="ORF">TRAPUB_4279</name>
</gene>
<comment type="caution">
    <text evidence="1">The sequence shown here is derived from an EMBL/GenBank/DDBJ whole genome shotgun (WGS) entry which is preliminary data.</text>
</comment>
<accession>A0A1M2VBM5</accession>
<reference evidence="1 2" key="1">
    <citation type="submission" date="2016-10" db="EMBL/GenBank/DDBJ databases">
        <title>Genome sequence of the basidiomycete white-rot fungus Trametes pubescens.</title>
        <authorList>
            <person name="Makela M.R."/>
            <person name="Granchi Z."/>
            <person name="Peng M."/>
            <person name="De Vries R.P."/>
            <person name="Grigoriev I."/>
            <person name="Riley R."/>
            <person name="Hilden K."/>
        </authorList>
    </citation>
    <scope>NUCLEOTIDE SEQUENCE [LARGE SCALE GENOMIC DNA]</scope>
    <source>
        <strain evidence="1 2">FBCC735</strain>
    </source>
</reference>
<dbReference type="EMBL" id="MNAD01001502">
    <property type="protein sequence ID" value="OJT04937.1"/>
    <property type="molecule type" value="Genomic_DNA"/>
</dbReference>
<organism evidence="1 2">
    <name type="scientific">Trametes pubescens</name>
    <name type="common">White-rot fungus</name>
    <dbReference type="NCBI Taxonomy" id="154538"/>
    <lineage>
        <taxon>Eukaryota</taxon>
        <taxon>Fungi</taxon>
        <taxon>Dikarya</taxon>
        <taxon>Basidiomycota</taxon>
        <taxon>Agaricomycotina</taxon>
        <taxon>Agaricomycetes</taxon>
        <taxon>Polyporales</taxon>
        <taxon>Polyporaceae</taxon>
        <taxon>Trametes</taxon>
    </lineage>
</organism>
<proteinExistence type="predicted"/>
<evidence type="ECO:0000313" key="1">
    <source>
        <dbReference type="EMBL" id="OJT04937.1"/>
    </source>
</evidence>